<feature type="transmembrane region" description="Helical" evidence="6">
    <location>
        <begin position="406"/>
        <end position="428"/>
    </location>
</feature>
<evidence type="ECO:0000313" key="8">
    <source>
        <dbReference type="Proteomes" id="UP000692954"/>
    </source>
</evidence>
<evidence type="ECO:0000256" key="1">
    <source>
        <dbReference type="ARBA" id="ARBA00004141"/>
    </source>
</evidence>
<reference evidence="7" key="1">
    <citation type="submission" date="2021-01" db="EMBL/GenBank/DDBJ databases">
        <authorList>
            <consortium name="Genoscope - CEA"/>
            <person name="William W."/>
        </authorList>
    </citation>
    <scope>NUCLEOTIDE SEQUENCE</scope>
</reference>
<feature type="transmembrane region" description="Helical" evidence="6">
    <location>
        <begin position="79"/>
        <end position="100"/>
    </location>
</feature>
<feature type="transmembrane region" description="Helical" evidence="6">
    <location>
        <begin position="459"/>
        <end position="478"/>
    </location>
</feature>
<name>A0A8S1PBZ8_9CILI</name>
<evidence type="ECO:0000256" key="6">
    <source>
        <dbReference type="SAM" id="Phobius"/>
    </source>
</evidence>
<evidence type="ECO:0000256" key="4">
    <source>
        <dbReference type="ARBA" id="ARBA00023136"/>
    </source>
</evidence>
<organism evidence="7 8">
    <name type="scientific">Paramecium sonneborni</name>
    <dbReference type="NCBI Taxonomy" id="65129"/>
    <lineage>
        <taxon>Eukaryota</taxon>
        <taxon>Sar</taxon>
        <taxon>Alveolata</taxon>
        <taxon>Ciliophora</taxon>
        <taxon>Intramacronucleata</taxon>
        <taxon>Oligohymenophorea</taxon>
        <taxon>Peniculida</taxon>
        <taxon>Parameciidae</taxon>
        <taxon>Paramecium</taxon>
    </lineage>
</organism>
<comment type="subcellular location">
    <subcellularLocation>
        <location evidence="1">Membrane</location>
        <topology evidence="1">Multi-pass membrane protein</topology>
    </subcellularLocation>
</comment>
<proteinExistence type="predicted"/>
<feature type="transmembrane region" description="Helical" evidence="6">
    <location>
        <begin position="6"/>
        <end position="27"/>
    </location>
</feature>
<keyword evidence="5" id="KW-0175">Coiled coil</keyword>
<dbReference type="PANTHER" id="PTHR31652:SF0">
    <property type="entry name" value="LIMR FAMILY PROTEIN DDB_G0283707-RELATED"/>
    <property type="match status" value="1"/>
</dbReference>
<dbReference type="OrthoDB" id="73273at2759"/>
<dbReference type="Pfam" id="PF04791">
    <property type="entry name" value="LMBR1"/>
    <property type="match status" value="2"/>
</dbReference>
<feature type="transmembrane region" description="Helical" evidence="6">
    <location>
        <begin position="313"/>
        <end position="336"/>
    </location>
</feature>
<keyword evidence="3 6" id="KW-1133">Transmembrane helix</keyword>
<evidence type="ECO:0008006" key="9">
    <source>
        <dbReference type="Google" id="ProtNLM"/>
    </source>
</evidence>
<evidence type="ECO:0000256" key="5">
    <source>
        <dbReference type="SAM" id="Coils"/>
    </source>
</evidence>
<dbReference type="InterPro" id="IPR006876">
    <property type="entry name" value="LMBR1-like_membr_prot"/>
</dbReference>
<dbReference type="GO" id="GO:0016020">
    <property type="term" value="C:membrane"/>
    <property type="evidence" value="ECO:0007669"/>
    <property type="project" value="UniProtKB-SubCell"/>
</dbReference>
<accession>A0A8S1PBZ8</accession>
<evidence type="ECO:0000313" key="7">
    <source>
        <dbReference type="EMBL" id="CAD8100670.1"/>
    </source>
</evidence>
<dbReference type="EMBL" id="CAJJDN010000074">
    <property type="protein sequence ID" value="CAD8100670.1"/>
    <property type="molecule type" value="Genomic_DNA"/>
</dbReference>
<feature type="transmembrane region" description="Helical" evidence="6">
    <location>
        <begin position="39"/>
        <end position="59"/>
    </location>
</feature>
<comment type="caution">
    <text evidence="7">The sequence shown here is derived from an EMBL/GenBank/DDBJ whole genome shotgun (WGS) entry which is preliminary data.</text>
</comment>
<dbReference type="Proteomes" id="UP000692954">
    <property type="component" value="Unassembled WGS sequence"/>
</dbReference>
<keyword evidence="8" id="KW-1185">Reference proteome</keyword>
<feature type="transmembrane region" description="Helical" evidence="6">
    <location>
        <begin position="193"/>
        <end position="216"/>
    </location>
</feature>
<feature type="transmembrane region" description="Helical" evidence="6">
    <location>
        <begin position="356"/>
        <end position="378"/>
    </location>
</feature>
<protein>
    <recommendedName>
        <fullName evidence="9">LMBR1 domain-containing protein 1</fullName>
    </recommendedName>
</protein>
<dbReference type="AlphaFoldDB" id="A0A8S1PBZ8"/>
<evidence type="ECO:0000256" key="2">
    <source>
        <dbReference type="ARBA" id="ARBA00022692"/>
    </source>
</evidence>
<keyword evidence="4 6" id="KW-0472">Membrane</keyword>
<feature type="coiled-coil region" evidence="5">
    <location>
        <begin position="237"/>
        <end position="291"/>
    </location>
</feature>
<feature type="transmembrane region" description="Helical" evidence="6">
    <location>
        <begin position="112"/>
        <end position="137"/>
    </location>
</feature>
<sequence>MDVFLIIIICVLGLLLMYVNIYLLALYCHPEDGGFGSSLFCKIIVVLGLTLSWCQTLMLTLDVTNERNQQGLDMHLCWIIIYISVFVMLVFLIPIAIFYYESDDEKPICQRITLTLVQEFMVLVFAFLTIFLTYFWLRDAQVPVTVQVQDATLQFQSSEIDLNIDNFIITEEKQDHIAAIIDPITFTIGLMCFLGYFFLILYGGIGMIALPLDLVCSYGTRPIFKSAAQATEKKNRLKRIVAQMIDYAKQLRDMEKDVKCASGWWSKRKQNAKVEKRYTKLVSAVSELEEECEIFLLELDIGNANPLIYIFKLLLGIILFTITLTWLLHLLLNVIITIDGIPFSPWLNKLFIQLEIHNVGFLSVFFFGLFTLYLLWCVTKGNLVFSMPWIFKFHPMKINETWMNSFLFNIVLILISSVALCHFSTTIFSQYTRLTTVDLIFGTQIKYLKIFSWAFQNKVFEYALFSWTILAGIIQMFIKCRKPKLLDQIDQKKKNLKGNYEIELKELFLK</sequence>
<keyword evidence="2 6" id="KW-0812">Transmembrane</keyword>
<gene>
    <name evidence="7" type="ORF">PSON_ATCC_30995.1.T0740156</name>
</gene>
<evidence type="ECO:0000256" key="3">
    <source>
        <dbReference type="ARBA" id="ARBA00022989"/>
    </source>
</evidence>
<dbReference type="PANTHER" id="PTHR31652">
    <property type="entry name" value="LIMR FAMILY PROTEIN DDB_G0283707-RELATED"/>
    <property type="match status" value="1"/>
</dbReference>